<feature type="compositionally biased region" description="Basic and acidic residues" evidence="7">
    <location>
        <begin position="641"/>
        <end position="669"/>
    </location>
</feature>
<dbReference type="InterPro" id="IPR050079">
    <property type="entry name" value="DEAD_box_RNA_helicase"/>
</dbReference>
<dbReference type="InterPro" id="IPR014001">
    <property type="entry name" value="Helicase_ATP-bd"/>
</dbReference>
<dbReference type="PROSITE" id="PS51194">
    <property type="entry name" value="HELICASE_CTER"/>
    <property type="match status" value="1"/>
</dbReference>
<reference evidence="10 11" key="1">
    <citation type="submission" date="2016-10" db="EMBL/GenBank/DDBJ databases">
        <authorList>
            <person name="de Groot N.N."/>
        </authorList>
    </citation>
    <scope>NUCLEOTIDE SEQUENCE [LARGE SCALE GENOMIC DNA]</scope>
    <source>
        <strain evidence="10 11">DSM 11443</strain>
    </source>
</reference>
<dbReference type="Gene3D" id="3.40.50.300">
    <property type="entry name" value="P-loop containing nucleotide triphosphate hydrolases"/>
    <property type="match status" value="2"/>
</dbReference>
<name>A0A1I1W0L0_9RHOB</name>
<dbReference type="InterPro" id="IPR012677">
    <property type="entry name" value="Nucleotide-bd_a/b_plait_sf"/>
</dbReference>
<gene>
    <name evidence="10" type="ORF">SAMN04488523_103237</name>
</gene>
<dbReference type="GO" id="GO:0016787">
    <property type="term" value="F:hydrolase activity"/>
    <property type="evidence" value="ECO:0007669"/>
    <property type="project" value="UniProtKB-KW"/>
</dbReference>
<dbReference type="GO" id="GO:0003724">
    <property type="term" value="F:RNA helicase activity"/>
    <property type="evidence" value="ECO:0007669"/>
    <property type="project" value="TreeGrafter"/>
</dbReference>
<dbReference type="PANTHER" id="PTHR47959">
    <property type="entry name" value="ATP-DEPENDENT RNA HELICASE RHLE-RELATED"/>
    <property type="match status" value="1"/>
</dbReference>
<evidence type="ECO:0000256" key="7">
    <source>
        <dbReference type="SAM" id="MobiDB-lite"/>
    </source>
</evidence>
<evidence type="ECO:0000256" key="4">
    <source>
        <dbReference type="ARBA" id="ARBA00022840"/>
    </source>
</evidence>
<dbReference type="GO" id="GO:0003676">
    <property type="term" value="F:nucleic acid binding"/>
    <property type="evidence" value="ECO:0007669"/>
    <property type="project" value="InterPro"/>
</dbReference>
<dbReference type="InterPro" id="IPR000629">
    <property type="entry name" value="RNA-helicase_DEAD-box_CS"/>
</dbReference>
<keyword evidence="1 6" id="KW-0547">Nucleotide-binding</keyword>
<organism evidence="10 11">
    <name type="scientific">Sulfitobacter brevis</name>
    <dbReference type="NCBI Taxonomy" id="74348"/>
    <lineage>
        <taxon>Bacteria</taxon>
        <taxon>Pseudomonadati</taxon>
        <taxon>Pseudomonadota</taxon>
        <taxon>Alphaproteobacteria</taxon>
        <taxon>Rhodobacterales</taxon>
        <taxon>Roseobacteraceae</taxon>
        <taxon>Sulfitobacter</taxon>
    </lineage>
</organism>
<feature type="compositionally biased region" description="Low complexity" evidence="7">
    <location>
        <begin position="529"/>
        <end position="540"/>
    </location>
</feature>
<feature type="compositionally biased region" description="Basic and acidic residues" evidence="7">
    <location>
        <begin position="543"/>
        <end position="560"/>
    </location>
</feature>
<feature type="compositionally biased region" description="Basic and acidic residues" evidence="7">
    <location>
        <begin position="596"/>
        <end position="628"/>
    </location>
</feature>
<keyword evidence="3 6" id="KW-0347">Helicase</keyword>
<feature type="compositionally biased region" description="Basic residues" evidence="7">
    <location>
        <begin position="723"/>
        <end position="732"/>
    </location>
</feature>
<dbReference type="GO" id="GO:0005829">
    <property type="term" value="C:cytosol"/>
    <property type="evidence" value="ECO:0007669"/>
    <property type="project" value="TreeGrafter"/>
</dbReference>
<dbReference type="PROSITE" id="PS00039">
    <property type="entry name" value="DEAD_ATP_HELICASE"/>
    <property type="match status" value="1"/>
</dbReference>
<feature type="domain" description="Helicase ATP-binding" evidence="8">
    <location>
        <begin position="25"/>
        <end position="201"/>
    </location>
</feature>
<dbReference type="SMART" id="SM00487">
    <property type="entry name" value="DEXDc"/>
    <property type="match status" value="1"/>
</dbReference>
<feature type="compositionally biased region" description="Low complexity" evidence="7">
    <location>
        <begin position="566"/>
        <end position="583"/>
    </location>
</feature>
<dbReference type="EMBL" id="FOMW01000003">
    <property type="protein sequence ID" value="SFD88651.1"/>
    <property type="molecule type" value="Genomic_DNA"/>
</dbReference>
<dbReference type="Gene3D" id="3.30.70.330">
    <property type="match status" value="1"/>
</dbReference>
<evidence type="ECO:0000256" key="5">
    <source>
        <dbReference type="ARBA" id="ARBA00038437"/>
    </source>
</evidence>
<comment type="similarity">
    <text evidence="5 6">Belongs to the DEAD box helicase family.</text>
</comment>
<dbReference type="InterPro" id="IPR027417">
    <property type="entry name" value="P-loop_NTPase"/>
</dbReference>
<evidence type="ECO:0000256" key="1">
    <source>
        <dbReference type="ARBA" id="ARBA00022741"/>
    </source>
</evidence>
<evidence type="ECO:0000259" key="9">
    <source>
        <dbReference type="PROSITE" id="PS51194"/>
    </source>
</evidence>
<dbReference type="InterPro" id="IPR001650">
    <property type="entry name" value="Helicase_C-like"/>
</dbReference>
<dbReference type="CDD" id="cd18787">
    <property type="entry name" value="SF2_C_DEAD"/>
    <property type="match status" value="1"/>
</dbReference>
<dbReference type="Pfam" id="PF00270">
    <property type="entry name" value="DEAD"/>
    <property type="match status" value="1"/>
</dbReference>
<dbReference type="Pfam" id="PF00271">
    <property type="entry name" value="Helicase_C"/>
    <property type="match status" value="1"/>
</dbReference>
<dbReference type="InterPro" id="IPR011545">
    <property type="entry name" value="DEAD/DEAH_box_helicase_dom"/>
</dbReference>
<dbReference type="PANTHER" id="PTHR47959:SF1">
    <property type="entry name" value="ATP-DEPENDENT RNA HELICASE DBPA"/>
    <property type="match status" value="1"/>
</dbReference>
<protein>
    <submittedName>
        <fullName evidence="10">ATP-dependent RNA helicase DeaD</fullName>
    </submittedName>
</protein>
<dbReference type="CDD" id="cd12252">
    <property type="entry name" value="RRM_DbpA"/>
    <property type="match status" value="1"/>
</dbReference>
<evidence type="ECO:0000256" key="3">
    <source>
        <dbReference type="ARBA" id="ARBA00022806"/>
    </source>
</evidence>
<accession>A0A1I1W0L0</accession>
<evidence type="ECO:0000256" key="6">
    <source>
        <dbReference type="RuleBase" id="RU000492"/>
    </source>
</evidence>
<dbReference type="RefSeq" id="WP_093922853.1">
    <property type="nucleotide sequence ID" value="NZ_FOMW01000003.1"/>
</dbReference>
<dbReference type="Proteomes" id="UP000198977">
    <property type="component" value="Unassembled WGS sequence"/>
</dbReference>
<dbReference type="PROSITE" id="PS51192">
    <property type="entry name" value="HELICASE_ATP_BIND_1"/>
    <property type="match status" value="1"/>
</dbReference>
<dbReference type="AlphaFoldDB" id="A0A1I1W0L0"/>
<feature type="region of interest" description="Disordered" evidence="7">
    <location>
        <begin position="521"/>
        <end position="732"/>
    </location>
</feature>
<dbReference type="CDD" id="cd00268">
    <property type="entry name" value="DEADc"/>
    <property type="match status" value="1"/>
</dbReference>
<dbReference type="SMART" id="SM00490">
    <property type="entry name" value="HELICc"/>
    <property type="match status" value="1"/>
</dbReference>
<evidence type="ECO:0000313" key="11">
    <source>
        <dbReference type="Proteomes" id="UP000198977"/>
    </source>
</evidence>
<keyword evidence="11" id="KW-1185">Reference proteome</keyword>
<evidence type="ECO:0000256" key="2">
    <source>
        <dbReference type="ARBA" id="ARBA00022801"/>
    </source>
</evidence>
<dbReference type="Pfam" id="PF03880">
    <property type="entry name" value="DbpA"/>
    <property type="match status" value="1"/>
</dbReference>
<dbReference type="STRING" id="74348.SAMN04488523_103237"/>
<sequence length="732" mass="78292">MIQTIADSLAQQGYETLTAVQEAVTDPALDEADLLVSAQTGSGKTVAFGLAIAPTLLGTDTHFNSAGAPLALVIAPTRELAMQVSRELTWLYGKTGAVVTTCVGGMDTRAERRALDRGAHIVVATPGRLCDHIKRSNIDLSSIRAVVMDEADEMLDLGFREELEFILSEAPEDRRTLLFSATVPAAIAKLAKSYQRDAQRITTVGEAKQHSDIEYRALNVHPRDTENAIINVLRFYEAKNAIVFCNTRAAVTRLTTRFTNRGFSVVALSGELTQSERTNALQALRDGRARVCVATDVAARGIDLPDLELVIHADLPSNSDTLLHRSGRTGRAGRKGVSALIVPAKMRSKANRLIGGAKLKVEWAAPPSAAEVNAADEARLLADSAWSAPIPEDAENFVASLVEQFTPEQLATAFVNLYRARASAPEELAEPGAVGDEKPRAAFGPSVWFSVSTGRNDGAEPRTLLPMLCRLGDLTKDDIGAIRVQPTHSFVEILASAAPRFVTALGPDMKAEMGAVVTQLDSAPDIARGPKPSGPRSKPSGPRPDRAPRADSGPRPERAPRPAYDSDAPSASRKPRAAPSEAPVAETQAPRPPKPYSDKPRTDKPKFEKPRAPKGERPPKSHKTERTPMKAGAAPKPKTNPKPDADGKPKAKAVWKKEKPADSNYEPRKPKPGKPTSSTTSRGDGPAGEKSYTRASDPSKRFTPPNKIGKQGTKPAGGPGAKPKGKSTSRPK</sequence>
<keyword evidence="2 6" id="KW-0378">Hydrolase</keyword>
<feature type="domain" description="Helicase C-terminal" evidence="9">
    <location>
        <begin position="231"/>
        <end position="373"/>
    </location>
</feature>
<keyword evidence="4 6" id="KW-0067">ATP-binding</keyword>
<evidence type="ECO:0000259" key="8">
    <source>
        <dbReference type="PROSITE" id="PS51192"/>
    </source>
</evidence>
<proteinExistence type="inferred from homology"/>
<dbReference type="InterPro" id="IPR005580">
    <property type="entry name" value="DbpA/CsdA_RNA-bd_dom"/>
</dbReference>
<dbReference type="InterPro" id="IPR044742">
    <property type="entry name" value="DEAD/DEAH_RhlB"/>
</dbReference>
<dbReference type="GO" id="GO:0005524">
    <property type="term" value="F:ATP binding"/>
    <property type="evidence" value="ECO:0007669"/>
    <property type="project" value="UniProtKB-KW"/>
</dbReference>
<dbReference type="OrthoDB" id="9805696at2"/>
<evidence type="ECO:0000313" key="10">
    <source>
        <dbReference type="EMBL" id="SFD88651.1"/>
    </source>
</evidence>
<dbReference type="SUPFAM" id="SSF52540">
    <property type="entry name" value="P-loop containing nucleoside triphosphate hydrolases"/>
    <property type="match status" value="1"/>
</dbReference>